<keyword evidence="1" id="KW-0732">Signal</keyword>
<dbReference type="Proteomes" id="UP001175271">
    <property type="component" value="Unassembled WGS sequence"/>
</dbReference>
<keyword evidence="3" id="KW-1185">Reference proteome</keyword>
<sequence>MSTRFWIALVMLLAASVVTCRPLTEIEDALLPLIAETLVDMDRQIEVPEEVAAIVERARRQLKRERSNRWERLGPIWG</sequence>
<dbReference type="AlphaFoldDB" id="A0AA39LT84"/>
<dbReference type="EMBL" id="JAUCMV010000003">
    <property type="protein sequence ID" value="KAK0408738.1"/>
    <property type="molecule type" value="Genomic_DNA"/>
</dbReference>
<accession>A0AA39LT84</accession>
<proteinExistence type="predicted"/>
<organism evidence="2 3">
    <name type="scientific">Steinernema hermaphroditum</name>
    <dbReference type="NCBI Taxonomy" id="289476"/>
    <lineage>
        <taxon>Eukaryota</taxon>
        <taxon>Metazoa</taxon>
        <taxon>Ecdysozoa</taxon>
        <taxon>Nematoda</taxon>
        <taxon>Chromadorea</taxon>
        <taxon>Rhabditida</taxon>
        <taxon>Tylenchina</taxon>
        <taxon>Panagrolaimomorpha</taxon>
        <taxon>Strongyloidoidea</taxon>
        <taxon>Steinernematidae</taxon>
        <taxon>Steinernema</taxon>
    </lineage>
</organism>
<reference evidence="2" key="1">
    <citation type="submission" date="2023-06" db="EMBL/GenBank/DDBJ databases">
        <title>Genomic analysis of the entomopathogenic nematode Steinernema hermaphroditum.</title>
        <authorList>
            <person name="Schwarz E.M."/>
            <person name="Heppert J.K."/>
            <person name="Baniya A."/>
            <person name="Schwartz H.T."/>
            <person name="Tan C.-H."/>
            <person name="Antoshechkin I."/>
            <person name="Sternberg P.W."/>
            <person name="Goodrich-Blair H."/>
            <person name="Dillman A.R."/>
        </authorList>
    </citation>
    <scope>NUCLEOTIDE SEQUENCE</scope>
    <source>
        <strain evidence="2">PS9179</strain>
        <tissue evidence="2">Whole animal</tissue>
    </source>
</reference>
<evidence type="ECO:0000313" key="3">
    <source>
        <dbReference type="Proteomes" id="UP001175271"/>
    </source>
</evidence>
<name>A0AA39LT84_9BILA</name>
<gene>
    <name evidence="2" type="ORF">QR680_004128</name>
</gene>
<comment type="caution">
    <text evidence="2">The sequence shown here is derived from an EMBL/GenBank/DDBJ whole genome shotgun (WGS) entry which is preliminary data.</text>
</comment>
<feature type="signal peptide" evidence="1">
    <location>
        <begin position="1"/>
        <end position="20"/>
    </location>
</feature>
<evidence type="ECO:0000256" key="1">
    <source>
        <dbReference type="SAM" id="SignalP"/>
    </source>
</evidence>
<protein>
    <submittedName>
        <fullName evidence="2">Uncharacterized protein</fullName>
    </submittedName>
</protein>
<feature type="chain" id="PRO_5041370599" evidence="1">
    <location>
        <begin position="21"/>
        <end position="78"/>
    </location>
</feature>
<evidence type="ECO:0000313" key="2">
    <source>
        <dbReference type="EMBL" id="KAK0408738.1"/>
    </source>
</evidence>